<dbReference type="EMBL" id="CP007031">
    <property type="protein sequence ID" value="AHF05378.1"/>
    <property type="molecule type" value="Genomic_DNA"/>
</dbReference>
<reference evidence="1 2" key="1">
    <citation type="submission" date="2013-12" db="EMBL/GenBank/DDBJ databases">
        <authorList>
            <consortium name="DOE Joint Genome Institute"/>
            <person name="Bryant D.A."/>
            <person name="Huntemann M."/>
            <person name="Han J."/>
            <person name="Chen A."/>
            <person name="Kyrpides N."/>
            <person name="Mavromatis K."/>
            <person name="Markowitz V."/>
            <person name="Palaniappan K."/>
            <person name="Ivanova N."/>
            <person name="Schaumberg A."/>
            <person name="Pati A."/>
            <person name="Liolios K."/>
            <person name="Nordberg H.P."/>
            <person name="Cantor M.N."/>
            <person name="Hua S.X."/>
            <person name="Woyke T."/>
        </authorList>
    </citation>
    <scope>NUCLEOTIDE SEQUENCE [LARGE SCALE GENOMIC DNA]</scope>
    <source>
        <strain evidence="1 2">984</strain>
    </source>
</reference>
<dbReference type="KEGG" id="mpur:MARPU_04455"/>
<organism evidence="1 2">
    <name type="scientific">Marichromatium purpuratum 984</name>
    <dbReference type="NCBI Taxonomy" id="765910"/>
    <lineage>
        <taxon>Bacteria</taxon>
        <taxon>Pseudomonadati</taxon>
        <taxon>Pseudomonadota</taxon>
        <taxon>Gammaproteobacteria</taxon>
        <taxon>Chromatiales</taxon>
        <taxon>Chromatiaceae</taxon>
        <taxon>Marichromatium</taxon>
    </lineage>
</organism>
<name>W0E787_MARPU</name>
<evidence type="ECO:0000313" key="1">
    <source>
        <dbReference type="EMBL" id="AHF05378.1"/>
    </source>
</evidence>
<sequence length="32" mass="3447">MMDEIAGDKARLMVRPALGRVQAVCQDMGAGR</sequence>
<proteinExistence type="predicted"/>
<dbReference type="AlphaFoldDB" id="W0E787"/>
<evidence type="ECO:0000313" key="2">
    <source>
        <dbReference type="Proteomes" id="UP000005275"/>
    </source>
</evidence>
<accession>W0E787</accession>
<protein>
    <submittedName>
        <fullName evidence="1">Uncharacterized protein</fullName>
    </submittedName>
</protein>
<gene>
    <name evidence="1" type="ORF">MARPU_04455</name>
</gene>
<dbReference type="Proteomes" id="UP000005275">
    <property type="component" value="Chromosome"/>
</dbReference>
<dbReference type="HOGENOM" id="CLU_3390196_0_0_6"/>
<keyword evidence="2" id="KW-1185">Reference proteome</keyword>